<proteinExistence type="predicted"/>
<sequence length="301" mass="35648">MNYYSQIAKVFEEMEKRNSELLKATSMSSQIHSLHRKINLPRKRFESLMAQRKAFEKVVHTNHAHRIQKVMKMASSAKEMTIPTFPKINLQLPKITIDYARIEKITYHNSRHGWTLTEEIPIQFYLDDAFLGYDQKELDNTFVSYYERDNYKQLDGLKEVLLEGLGDRWKELIEHSFELYVEGGFRISIPTLITIIEGEMSELTESLKVGMKLMSEFKDKIDESDKYLAIASYSIFYFFEDKLFKTHLFDEERQPMINRNWILHGRDNPQHWGKADALRLLNTLATIQFIKTIKFEEVEKV</sequence>
<name>A0AC61YUX8_BACIU</name>
<accession>A0AC61YUX8</accession>
<gene>
    <name evidence="1" type="ORF">P5658_13225</name>
</gene>
<evidence type="ECO:0000313" key="2">
    <source>
        <dbReference type="Proteomes" id="UP001217185"/>
    </source>
</evidence>
<dbReference type="EMBL" id="CP121756">
    <property type="protein sequence ID" value="WGE06527.2"/>
    <property type="molecule type" value="Genomic_DNA"/>
</dbReference>
<dbReference type="Proteomes" id="UP001217185">
    <property type="component" value="Chromosome"/>
</dbReference>
<reference evidence="1" key="1">
    <citation type="submission" date="2025-02" db="EMBL/GenBank/DDBJ databases">
        <title>Complete genome sequences of 52 Bacillus and Priestia strains isolated from West-African fermentations and 26 reference strains from the DSMZ collection.</title>
        <authorList>
            <person name="Wiedenbein E.S."/>
            <person name="Canoy T.S."/>
            <person name="Hui Y."/>
            <person name="Parkouda C."/>
            <person name="Dawende C."/>
            <person name="Ametefe E."/>
            <person name="Jespersen L."/>
            <person name="Nielsen D.S."/>
        </authorList>
    </citation>
    <scope>NUCLEOTIDE SEQUENCE</scope>
    <source>
        <strain evidence="1">PRO122</strain>
    </source>
</reference>
<organism evidence="1 2">
    <name type="scientific">Bacillus subtilis</name>
    <dbReference type="NCBI Taxonomy" id="1423"/>
    <lineage>
        <taxon>Bacteria</taxon>
        <taxon>Bacillati</taxon>
        <taxon>Bacillota</taxon>
        <taxon>Bacilli</taxon>
        <taxon>Bacillales</taxon>
        <taxon>Bacillaceae</taxon>
        <taxon>Bacillus</taxon>
    </lineage>
</organism>
<protein>
    <submittedName>
        <fullName evidence="1">Uncharacterized protein</fullName>
    </submittedName>
</protein>
<evidence type="ECO:0000313" key="1">
    <source>
        <dbReference type="EMBL" id="WGE06527.2"/>
    </source>
</evidence>